<dbReference type="PANTHER" id="PTHR13016">
    <property type="entry name" value="AMMECR1 HOMOLOG"/>
    <property type="match status" value="1"/>
</dbReference>
<dbReference type="InterPro" id="IPR002733">
    <property type="entry name" value="AMMECR1_domain"/>
</dbReference>
<dbReference type="InterPro" id="IPR036071">
    <property type="entry name" value="AMMECR1_dom_sf"/>
</dbReference>
<dbReference type="PANTHER" id="PTHR13016:SF0">
    <property type="entry name" value="AMME SYNDROME CANDIDATE GENE 1 PROTEIN"/>
    <property type="match status" value="1"/>
</dbReference>
<dbReference type="SUPFAM" id="SSF143447">
    <property type="entry name" value="AMMECR1-like"/>
    <property type="match status" value="1"/>
</dbReference>
<dbReference type="NCBIfam" id="TIGR04335">
    <property type="entry name" value="AmmeMemoSam_A"/>
    <property type="match status" value="1"/>
</dbReference>
<dbReference type="PROSITE" id="PS51112">
    <property type="entry name" value="AMMECR1"/>
    <property type="match status" value="1"/>
</dbReference>
<dbReference type="NCBIfam" id="TIGR00296">
    <property type="entry name" value="TIGR00296 family protein"/>
    <property type="match status" value="1"/>
</dbReference>
<proteinExistence type="predicted"/>
<gene>
    <name evidence="2" type="ORF">GALL_373720</name>
</gene>
<reference evidence="2" key="1">
    <citation type="submission" date="2016-10" db="EMBL/GenBank/DDBJ databases">
        <title>Sequence of Gallionella enrichment culture.</title>
        <authorList>
            <person name="Poehlein A."/>
            <person name="Muehling M."/>
            <person name="Daniel R."/>
        </authorList>
    </citation>
    <scope>NUCLEOTIDE SEQUENCE</scope>
</reference>
<dbReference type="Gene3D" id="3.30.700.20">
    <property type="entry name" value="Hypothetical protein ph0010, domain 1"/>
    <property type="match status" value="1"/>
</dbReference>
<dbReference type="InterPro" id="IPR027623">
    <property type="entry name" value="AmmeMemoSam_A"/>
</dbReference>
<dbReference type="Gene3D" id="3.30.1490.150">
    <property type="entry name" value="Hypothetical protein ph0010, domain 2"/>
    <property type="match status" value="1"/>
</dbReference>
<sequence length="183" mass="20238">MIDAERGATLIRLAREAIAGQFGAPVPAAPAEAWLAEPGATFVTLTQHGNLRGCIGSLEAYRPLLQDVRANALAAAFRDPRFEPLLKTEFARTSVEISLLSPVQAMTFDSEQDALAQLRPGIDGVVFEYANHRSTFLPQVWEQLPTPEAFMAQLKRKAGLAGDFWAPEVRLSRYTVEKWKEEN</sequence>
<dbReference type="InterPro" id="IPR027485">
    <property type="entry name" value="AMMECR1_N"/>
</dbReference>
<evidence type="ECO:0000313" key="2">
    <source>
        <dbReference type="EMBL" id="OIQ80875.1"/>
    </source>
</evidence>
<feature type="domain" description="AMMECR1" evidence="1">
    <location>
        <begin position="1"/>
        <end position="183"/>
    </location>
</feature>
<comment type="caution">
    <text evidence="2">The sequence shown here is derived from an EMBL/GenBank/DDBJ whole genome shotgun (WGS) entry which is preliminary data.</text>
</comment>
<organism evidence="2">
    <name type="scientific">mine drainage metagenome</name>
    <dbReference type="NCBI Taxonomy" id="410659"/>
    <lineage>
        <taxon>unclassified sequences</taxon>
        <taxon>metagenomes</taxon>
        <taxon>ecological metagenomes</taxon>
    </lineage>
</organism>
<evidence type="ECO:0000259" key="1">
    <source>
        <dbReference type="PROSITE" id="PS51112"/>
    </source>
</evidence>
<protein>
    <recommendedName>
        <fullName evidence="1">AMMECR1 domain-containing protein</fullName>
    </recommendedName>
</protein>
<dbReference type="AlphaFoldDB" id="A0A1J5QTQ2"/>
<accession>A0A1J5QTQ2</accession>
<dbReference type="Pfam" id="PF01871">
    <property type="entry name" value="AMMECR1"/>
    <property type="match status" value="1"/>
</dbReference>
<dbReference type="InterPro" id="IPR023473">
    <property type="entry name" value="AMMECR1"/>
</dbReference>
<name>A0A1J5QTQ2_9ZZZZ</name>
<dbReference type="EMBL" id="MLJW01001000">
    <property type="protein sequence ID" value="OIQ80875.1"/>
    <property type="molecule type" value="Genomic_DNA"/>
</dbReference>